<dbReference type="Gene3D" id="2.60.120.620">
    <property type="entry name" value="q2cbj1_9rhob like domain"/>
    <property type="match status" value="1"/>
</dbReference>
<dbReference type="OrthoDB" id="547161at2"/>
<keyword evidence="1" id="KW-0223">Dioxygenase</keyword>
<dbReference type="EMBL" id="CP014691">
    <property type="protein sequence ID" value="AQS89311.1"/>
    <property type="molecule type" value="Genomic_DNA"/>
</dbReference>
<dbReference type="GO" id="GO:0016706">
    <property type="term" value="F:2-oxoglutarate-dependent dioxygenase activity"/>
    <property type="evidence" value="ECO:0007669"/>
    <property type="project" value="UniProtKB-ARBA"/>
</dbReference>
<keyword evidence="1" id="KW-0560">Oxidoreductase</keyword>
<gene>
    <name evidence="1" type="ORF">A0U93_05435</name>
</gene>
<evidence type="ECO:0000313" key="2">
    <source>
        <dbReference type="Proteomes" id="UP000188604"/>
    </source>
</evidence>
<dbReference type="Proteomes" id="UP000188604">
    <property type="component" value="Chromosome"/>
</dbReference>
<name>A0A1U9KU11_9PROT</name>
<accession>A0A1U9KU11</accession>
<reference evidence="1 2" key="1">
    <citation type="submission" date="2016-03" db="EMBL/GenBank/DDBJ databases">
        <title>Acetic acid bacteria sequencing.</title>
        <authorList>
            <person name="Brandt J."/>
            <person name="Jakob F."/>
            <person name="Vogel R.F."/>
        </authorList>
    </citation>
    <scope>NUCLEOTIDE SEQUENCE [LARGE SCALE GENOMIC DNA]</scope>
    <source>
        <strain evidence="1 2">NBRC 101099</strain>
    </source>
</reference>
<proteinExistence type="predicted"/>
<dbReference type="STRING" id="320497.A0U93_05435"/>
<protein>
    <submittedName>
        <fullName evidence="1">Phytanoyl-CoA dioxygenase</fullName>
    </submittedName>
</protein>
<evidence type="ECO:0000313" key="1">
    <source>
        <dbReference type="EMBL" id="AQS89311.1"/>
    </source>
</evidence>
<keyword evidence="2" id="KW-1185">Reference proteome</keyword>
<dbReference type="Pfam" id="PF05721">
    <property type="entry name" value="PhyH"/>
    <property type="match status" value="1"/>
</dbReference>
<dbReference type="InterPro" id="IPR008775">
    <property type="entry name" value="Phytyl_CoA_dOase-like"/>
</dbReference>
<organism evidence="1 2">
    <name type="scientific">Neoasaia chiangmaiensis</name>
    <dbReference type="NCBI Taxonomy" id="320497"/>
    <lineage>
        <taxon>Bacteria</taxon>
        <taxon>Pseudomonadati</taxon>
        <taxon>Pseudomonadota</taxon>
        <taxon>Alphaproteobacteria</taxon>
        <taxon>Acetobacterales</taxon>
        <taxon>Acetobacteraceae</taxon>
        <taxon>Neoasaia</taxon>
    </lineage>
</organism>
<dbReference type="AlphaFoldDB" id="A0A1U9KU11"/>
<dbReference type="SUPFAM" id="SSF51197">
    <property type="entry name" value="Clavaminate synthase-like"/>
    <property type="match status" value="1"/>
</dbReference>
<sequence length="346" mass="39017">MRSVQRNALYPLWAAQLLTGYKSFRDNPIIGSPALNARGLHVYRQRLAHWLAASRRRGLARGLSPDQVAEFERNGFVLVRDVRPPHEFSRLLDEVKRYRGPAREMTQGDTITRRMALDPATLDRLPAVRRFLRLPTWRRLLRFVGSQRAEPICYIQSILSGAIAGADADPQTDLHADTFHPTVKAWYTLTDVAADGGPFTYVPGSHRLTARRQSWEKRMSETAATAPNRLTGRGSFRVLEAELLEMGYPPPQALALPANCLIVADTGGFHARGFSAQPGVRVEIWAYGRRNPFFSLPFDIWRIPALGERRASIAWRIGDWLAKKGLKGQVWKPRENVSAFDAMPRG</sequence>
<dbReference type="KEGG" id="nch:A0U93_05435"/>